<feature type="region of interest" description="Disordered" evidence="1">
    <location>
        <begin position="106"/>
        <end position="126"/>
    </location>
</feature>
<organism evidence="2 3">
    <name type="scientific">Rhizophagus irregularis (strain DAOM 181602 / DAOM 197198 / MUCL 43194)</name>
    <name type="common">Arbuscular mycorrhizal fungus</name>
    <name type="synonym">Glomus intraradices</name>
    <dbReference type="NCBI Taxonomy" id="747089"/>
    <lineage>
        <taxon>Eukaryota</taxon>
        <taxon>Fungi</taxon>
        <taxon>Fungi incertae sedis</taxon>
        <taxon>Mucoromycota</taxon>
        <taxon>Glomeromycotina</taxon>
        <taxon>Glomeromycetes</taxon>
        <taxon>Glomerales</taxon>
        <taxon>Glomeraceae</taxon>
        <taxon>Rhizophagus</taxon>
    </lineage>
</organism>
<name>A0A2P4PWF2_RHIID</name>
<evidence type="ECO:0000313" key="3">
    <source>
        <dbReference type="Proteomes" id="UP000018888"/>
    </source>
</evidence>
<dbReference type="EMBL" id="AUPC02000131">
    <property type="protein sequence ID" value="POG69704.1"/>
    <property type="molecule type" value="Genomic_DNA"/>
</dbReference>
<dbReference type="Proteomes" id="UP000018888">
    <property type="component" value="Unassembled WGS sequence"/>
</dbReference>
<reference evidence="2 3" key="1">
    <citation type="journal article" date="2013" name="Proc. Natl. Acad. Sci. U.S.A.">
        <title>Genome of an arbuscular mycorrhizal fungus provides insight into the oldest plant symbiosis.</title>
        <authorList>
            <person name="Tisserant E."/>
            <person name="Malbreil M."/>
            <person name="Kuo A."/>
            <person name="Kohler A."/>
            <person name="Symeonidi A."/>
            <person name="Balestrini R."/>
            <person name="Charron P."/>
            <person name="Duensing N."/>
            <person name="Frei Dit Frey N."/>
            <person name="Gianinazzi-Pearson V."/>
            <person name="Gilbert L.B."/>
            <person name="Handa Y."/>
            <person name="Herr J.R."/>
            <person name="Hijri M."/>
            <person name="Koul R."/>
            <person name="Kawaguchi M."/>
            <person name="Krajinski F."/>
            <person name="Lammers P.J."/>
            <person name="Masclaux F.G."/>
            <person name="Murat C."/>
            <person name="Morin E."/>
            <person name="Ndikumana S."/>
            <person name="Pagni M."/>
            <person name="Petitpierre D."/>
            <person name="Requena N."/>
            <person name="Rosikiewicz P."/>
            <person name="Riley R."/>
            <person name="Saito K."/>
            <person name="San Clemente H."/>
            <person name="Shapiro H."/>
            <person name="van Tuinen D."/>
            <person name="Becard G."/>
            <person name="Bonfante P."/>
            <person name="Paszkowski U."/>
            <person name="Shachar-Hill Y.Y."/>
            <person name="Tuskan G.A."/>
            <person name="Young P.W."/>
            <person name="Sanders I.R."/>
            <person name="Henrissat B."/>
            <person name="Rensing S.A."/>
            <person name="Grigoriev I.V."/>
            <person name="Corradi N."/>
            <person name="Roux C."/>
            <person name="Martin F."/>
        </authorList>
    </citation>
    <scope>NUCLEOTIDE SEQUENCE [LARGE SCALE GENOMIC DNA]</scope>
    <source>
        <strain evidence="2 3">DAOM 197198</strain>
    </source>
</reference>
<reference evidence="2 3" key="2">
    <citation type="journal article" date="2018" name="New Phytol.">
        <title>High intraspecific genome diversity in the model arbuscular mycorrhizal symbiont Rhizophagus irregularis.</title>
        <authorList>
            <person name="Chen E.C.H."/>
            <person name="Morin E."/>
            <person name="Beaudet D."/>
            <person name="Noel J."/>
            <person name="Yildirir G."/>
            <person name="Ndikumana S."/>
            <person name="Charron P."/>
            <person name="St-Onge C."/>
            <person name="Giorgi J."/>
            <person name="Kruger M."/>
            <person name="Marton T."/>
            <person name="Ropars J."/>
            <person name="Grigoriev I.V."/>
            <person name="Hainaut M."/>
            <person name="Henrissat B."/>
            <person name="Roux C."/>
            <person name="Martin F."/>
            <person name="Corradi N."/>
        </authorList>
    </citation>
    <scope>NUCLEOTIDE SEQUENCE [LARGE SCALE GENOMIC DNA]</scope>
    <source>
        <strain evidence="2 3">DAOM 197198</strain>
    </source>
</reference>
<comment type="caution">
    <text evidence="2">The sequence shown here is derived from an EMBL/GenBank/DDBJ whole genome shotgun (WGS) entry which is preliminary data.</text>
</comment>
<dbReference type="VEuPathDB" id="FungiDB:RhiirFUN_020919"/>
<evidence type="ECO:0000313" key="2">
    <source>
        <dbReference type="EMBL" id="POG69704.1"/>
    </source>
</evidence>
<accession>A0A2P4PWF2</accession>
<evidence type="ECO:0000256" key="1">
    <source>
        <dbReference type="SAM" id="MobiDB-lite"/>
    </source>
</evidence>
<gene>
    <name evidence="2" type="ORF">GLOIN_2v1623602</name>
</gene>
<keyword evidence="3" id="KW-1185">Reference proteome</keyword>
<sequence length="228" mass="27212">MKRIEYYKETQLHDEGKRRIGEEVNSQESKRRKQGDDRRFVYGGEKLKTNTLEEQDRLCEGQKRREQLKPHEEKKLRDELEKELVRKNWQELEKQMKSQVNIVPSSKRLDHSSMPAPPQFNDIRPRKKTGGEAEFMNLLAEPLHELITTQLVYDSYKNFTPFHLSQTVGKCTVNKIFRLNNSEREEYCKQLYRQYINTNMKSTTSVLESWIKTRISEIARPYLSGKKR</sequence>
<proteinExistence type="predicted"/>
<dbReference type="AlphaFoldDB" id="A0A2P4PWF2"/>
<feature type="region of interest" description="Disordered" evidence="1">
    <location>
        <begin position="16"/>
        <end position="47"/>
    </location>
</feature>
<feature type="compositionally biased region" description="Basic and acidic residues" evidence="1">
    <location>
        <begin position="34"/>
        <end position="47"/>
    </location>
</feature>
<protein>
    <submittedName>
        <fullName evidence="2">Uncharacterized protein</fullName>
    </submittedName>
</protein>